<dbReference type="InterPro" id="IPR007441">
    <property type="entry name" value="EutH"/>
</dbReference>
<sequence>MVTKILFLIIAGFLVLGGMDYLIGNRFGLGSQFKKGLEAVGALSLNMIGIYMLAPILAQGLIVVLEPIAHLFKIDPSIIPTTFLAVDMGGLQLGRQLAYTSEMASFSGIILASNLGATLSFSIPVALGMIKKEDLPYFLKGLVVAIIVIPIGNFVGGLVQGVPLVTLIINSIPLFLLSIILGYCTIKYTNAVVKFFTAFSKLITTISVLGLIAVGTSVVLGIDFLPAAMPPLQEAAEVVVRIGLFLAGAYPMLYCLQKGLQSVTKPLANRLQVNDITIVGMIGALASNLLTFGDLEEMDKKGKVVASAFGISGGFMLGGQLAFVSAMEERMIIPFLTSKIIAGILSVIIAVRLYNKIKD</sequence>
<keyword evidence="1" id="KW-0472">Membrane</keyword>
<gene>
    <name evidence="2" type="ORF">PBV87_15730</name>
</gene>
<feature type="transmembrane region" description="Helical" evidence="1">
    <location>
        <begin position="198"/>
        <end position="218"/>
    </location>
</feature>
<dbReference type="PANTHER" id="PTHR40089">
    <property type="entry name" value="ETHANOLAMINE UTILIZATION PROTEIN EUTH"/>
    <property type="match status" value="1"/>
</dbReference>
<feature type="transmembrane region" description="Helical" evidence="1">
    <location>
        <begin position="164"/>
        <end position="186"/>
    </location>
</feature>
<feature type="transmembrane region" description="Helical" evidence="1">
    <location>
        <begin position="276"/>
        <end position="292"/>
    </location>
</feature>
<dbReference type="Pfam" id="PF04346">
    <property type="entry name" value="EutH"/>
    <property type="match status" value="1"/>
</dbReference>
<dbReference type="RefSeq" id="WP_271012889.1">
    <property type="nucleotide sequence ID" value="NZ_JAQIFT010000057.1"/>
</dbReference>
<dbReference type="AlphaFoldDB" id="A0AA42DQ10"/>
<evidence type="ECO:0000256" key="1">
    <source>
        <dbReference type="SAM" id="Phobius"/>
    </source>
</evidence>
<comment type="caution">
    <text evidence="2">The sequence shown here is derived from an EMBL/GenBank/DDBJ whole genome shotgun (WGS) entry which is preliminary data.</text>
</comment>
<dbReference type="PIRSF" id="PIRSF019466">
    <property type="entry name" value="EutH"/>
    <property type="match status" value="1"/>
</dbReference>
<dbReference type="EMBL" id="JAQIFT010000057">
    <property type="protein sequence ID" value="MDA3732927.1"/>
    <property type="molecule type" value="Genomic_DNA"/>
</dbReference>
<protein>
    <submittedName>
        <fullName evidence="2">Ethanolamine utilization protein EutH</fullName>
    </submittedName>
</protein>
<dbReference type="PANTHER" id="PTHR40089:SF1">
    <property type="entry name" value="ETHANOLAMINE PERMEASE EUTH-RELATED"/>
    <property type="match status" value="1"/>
</dbReference>
<feature type="transmembrane region" description="Helical" evidence="1">
    <location>
        <begin position="48"/>
        <end position="65"/>
    </location>
</feature>
<evidence type="ECO:0000313" key="3">
    <source>
        <dbReference type="Proteomes" id="UP001169242"/>
    </source>
</evidence>
<dbReference type="GO" id="GO:0034228">
    <property type="term" value="F:ethanolamine transmembrane transporter activity"/>
    <property type="evidence" value="ECO:0007669"/>
    <property type="project" value="InterPro"/>
</dbReference>
<keyword evidence="1" id="KW-0812">Transmembrane</keyword>
<name>A0AA42DQ10_9FIRM</name>
<keyword evidence="1" id="KW-1133">Transmembrane helix</keyword>
<accession>A0AA42DQ10</accession>
<reference evidence="2" key="1">
    <citation type="journal article" date="2023" name="Int. J. Syst. Evol. Microbiol.">
        <title>&lt;i&gt;Holtiella tumoricola&lt;/i&gt; gen. nov. sp. nov., isolated from a human clinical sample.</title>
        <authorList>
            <person name="Allen-Vercoe E."/>
            <person name="Daigneault M.C."/>
            <person name="Vancuren S.J."/>
            <person name="Cochrane K."/>
            <person name="O'Neal L.L."/>
            <person name="Sankaranarayanan K."/>
            <person name="Lawson P.A."/>
        </authorList>
    </citation>
    <scope>NUCLEOTIDE SEQUENCE</scope>
    <source>
        <strain evidence="2">CC70A</strain>
    </source>
</reference>
<dbReference type="Proteomes" id="UP001169242">
    <property type="component" value="Unassembled WGS sequence"/>
</dbReference>
<proteinExistence type="predicted"/>
<keyword evidence="3" id="KW-1185">Reference proteome</keyword>
<feature type="transmembrane region" description="Helical" evidence="1">
    <location>
        <begin position="238"/>
        <end position="256"/>
    </location>
</feature>
<evidence type="ECO:0000313" key="2">
    <source>
        <dbReference type="EMBL" id="MDA3732927.1"/>
    </source>
</evidence>
<feature type="transmembrane region" description="Helical" evidence="1">
    <location>
        <begin position="137"/>
        <end position="158"/>
    </location>
</feature>
<dbReference type="GO" id="GO:0005886">
    <property type="term" value="C:plasma membrane"/>
    <property type="evidence" value="ECO:0007669"/>
    <property type="project" value="TreeGrafter"/>
</dbReference>
<organism evidence="2 3">
    <name type="scientific">Holtiella tumoricola</name>
    <dbReference type="NCBI Taxonomy" id="3018743"/>
    <lineage>
        <taxon>Bacteria</taxon>
        <taxon>Bacillati</taxon>
        <taxon>Bacillota</taxon>
        <taxon>Clostridia</taxon>
        <taxon>Lachnospirales</taxon>
        <taxon>Cellulosilyticaceae</taxon>
        <taxon>Holtiella</taxon>
    </lineage>
</organism>
<feature type="transmembrane region" description="Helical" evidence="1">
    <location>
        <begin position="331"/>
        <end position="354"/>
    </location>
</feature>
<feature type="transmembrane region" description="Helical" evidence="1">
    <location>
        <begin position="106"/>
        <end position="130"/>
    </location>
</feature>
<feature type="transmembrane region" description="Helical" evidence="1">
    <location>
        <begin position="304"/>
        <end position="324"/>
    </location>
</feature>